<dbReference type="EMBL" id="CAMXCT020006423">
    <property type="protein sequence ID" value="CAL1167939.1"/>
    <property type="molecule type" value="Genomic_DNA"/>
</dbReference>
<dbReference type="EMBL" id="CAMXCT010002527">
    <property type="protein sequence ID" value="CAI3998703.1"/>
    <property type="molecule type" value="Genomic_DNA"/>
</dbReference>
<dbReference type="EMBL" id="CAMXCT030006423">
    <property type="protein sequence ID" value="CAL4801876.1"/>
    <property type="molecule type" value="Genomic_DNA"/>
</dbReference>
<evidence type="ECO:0000313" key="3">
    <source>
        <dbReference type="EMBL" id="CAL4786015.1"/>
    </source>
</evidence>
<sequence length="69" mass="8069">MAAMPEAVHMNPDPNEVRLQREVLDRNQLLRFTSDTRKREKSRVVANLWSQGLEFLEALRIVDEAFQDS</sequence>
<keyword evidence="4" id="KW-1185">Reference proteome</keyword>
<dbReference type="AlphaFoldDB" id="A0A9P1GKZ1"/>
<dbReference type="EMBL" id="CAMXCT030002527">
    <property type="protein sequence ID" value="CAL4786015.1"/>
    <property type="molecule type" value="Genomic_DNA"/>
</dbReference>
<accession>A0A9P1GKZ1</accession>
<evidence type="ECO:0000313" key="1">
    <source>
        <dbReference type="EMBL" id="CAI3998703.1"/>
    </source>
</evidence>
<name>A0A9P1GKZ1_9DINO</name>
<reference evidence="3 4" key="2">
    <citation type="submission" date="2024-05" db="EMBL/GenBank/DDBJ databases">
        <authorList>
            <person name="Chen Y."/>
            <person name="Shah S."/>
            <person name="Dougan E. K."/>
            <person name="Thang M."/>
            <person name="Chan C."/>
        </authorList>
    </citation>
    <scope>NUCLEOTIDE SEQUENCE [LARGE SCALE GENOMIC DNA]</scope>
</reference>
<dbReference type="EMBL" id="CAMXCT010006423">
    <property type="protein sequence ID" value="CAI4014564.1"/>
    <property type="molecule type" value="Genomic_DNA"/>
</dbReference>
<dbReference type="EMBL" id="CAMXCT020002527">
    <property type="protein sequence ID" value="CAL1152078.1"/>
    <property type="molecule type" value="Genomic_DNA"/>
</dbReference>
<gene>
    <name evidence="1" type="ORF">C1SCF055_LOCUS24978</name>
    <name evidence="2" type="ORF">C1SCF055_LOCUS39458</name>
</gene>
<comment type="caution">
    <text evidence="2">The sequence shown here is derived from an EMBL/GenBank/DDBJ whole genome shotgun (WGS) entry which is preliminary data.</text>
</comment>
<evidence type="ECO:0000313" key="2">
    <source>
        <dbReference type="EMBL" id="CAI4014564.1"/>
    </source>
</evidence>
<evidence type="ECO:0000313" key="4">
    <source>
        <dbReference type="Proteomes" id="UP001152797"/>
    </source>
</evidence>
<protein>
    <submittedName>
        <fullName evidence="2">Uncharacterized protein</fullName>
    </submittedName>
</protein>
<proteinExistence type="predicted"/>
<reference evidence="2" key="1">
    <citation type="submission" date="2022-10" db="EMBL/GenBank/DDBJ databases">
        <authorList>
            <person name="Chen Y."/>
            <person name="Dougan E. K."/>
            <person name="Chan C."/>
            <person name="Rhodes N."/>
            <person name="Thang M."/>
        </authorList>
    </citation>
    <scope>NUCLEOTIDE SEQUENCE</scope>
</reference>
<dbReference type="Proteomes" id="UP001152797">
    <property type="component" value="Unassembled WGS sequence"/>
</dbReference>
<organism evidence="2">
    <name type="scientific">Cladocopium goreaui</name>
    <dbReference type="NCBI Taxonomy" id="2562237"/>
    <lineage>
        <taxon>Eukaryota</taxon>
        <taxon>Sar</taxon>
        <taxon>Alveolata</taxon>
        <taxon>Dinophyceae</taxon>
        <taxon>Suessiales</taxon>
        <taxon>Symbiodiniaceae</taxon>
        <taxon>Cladocopium</taxon>
    </lineage>
</organism>